<evidence type="ECO:0000313" key="1">
    <source>
        <dbReference type="EMBL" id="MBO2010367.1"/>
    </source>
</evidence>
<name>A0ABS3QGJ3_9BACT</name>
<gene>
    <name evidence="1" type="ORF">J4E00_15005</name>
</gene>
<protein>
    <submittedName>
        <fullName evidence="1">Uncharacterized protein</fullName>
    </submittedName>
</protein>
<dbReference type="RefSeq" id="WP_208175993.1">
    <property type="nucleotide sequence ID" value="NZ_JAGETZ010000006.1"/>
</dbReference>
<proteinExistence type="predicted"/>
<dbReference type="Proteomes" id="UP000664369">
    <property type="component" value="Unassembled WGS sequence"/>
</dbReference>
<comment type="caution">
    <text evidence="1">The sequence shown here is derived from an EMBL/GenBank/DDBJ whole genome shotgun (WGS) entry which is preliminary data.</text>
</comment>
<accession>A0ABS3QGJ3</accession>
<organism evidence="1 2">
    <name type="scientific">Hymenobacter negativus</name>
    <dbReference type="NCBI Taxonomy" id="2795026"/>
    <lineage>
        <taxon>Bacteria</taxon>
        <taxon>Pseudomonadati</taxon>
        <taxon>Bacteroidota</taxon>
        <taxon>Cytophagia</taxon>
        <taxon>Cytophagales</taxon>
        <taxon>Hymenobacteraceae</taxon>
        <taxon>Hymenobacter</taxon>
    </lineage>
</organism>
<reference evidence="1 2" key="1">
    <citation type="submission" date="2021-03" db="EMBL/GenBank/DDBJ databases">
        <authorList>
            <person name="Kim M.K."/>
        </authorList>
    </citation>
    <scope>NUCLEOTIDE SEQUENCE [LARGE SCALE GENOMIC DNA]</scope>
    <source>
        <strain evidence="1 2">BT442</strain>
    </source>
</reference>
<sequence length="188" mass="20872">MIAPAPIIRTDCLLVVTVTQLPDALQLRYEVTNTSGQPLYLFNKLARAGGASVFDTDPNAANIILSPERVTVSKTLVPVPDDKEVERPYVPCLSRLLPNEKLAEHMLLATPLSPFTWYASRPMRTAPVHRALFFEMGYVVASAEVERYIQPLSTPYGQVYTASWFPLELQETILSGPLLPEALVFSAR</sequence>
<dbReference type="EMBL" id="JAGETZ010000006">
    <property type="protein sequence ID" value="MBO2010367.1"/>
    <property type="molecule type" value="Genomic_DNA"/>
</dbReference>
<evidence type="ECO:0000313" key="2">
    <source>
        <dbReference type="Proteomes" id="UP000664369"/>
    </source>
</evidence>
<keyword evidence="2" id="KW-1185">Reference proteome</keyword>